<dbReference type="RefSeq" id="WP_159661310.1">
    <property type="nucleotide sequence ID" value="NZ_AQPF01000035.1"/>
</dbReference>
<reference evidence="2 3" key="1">
    <citation type="submission" date="2012-09" db="EMBL/GenBank/DDBJ databases">
        <title>Genome Sequence of alkane-degrading Bacterium Alcanivorax sp. 6-D-6.</title>
        <authorList>
            <person name="Lai Q."/>
            <person name="Shao Z."/>
        </authorList>
    </citation>
    <scope>NUCLEOTIDE SEQUENCE [LARGE SCALE GENOMIC DNA]</scope>
    <source>
        <strain evidence="2 3">6-D-6</strain>
    </source>
</reference>
<proteinExistence type="predicted"/>
<keyword evidence="1" id="KW-0812">Transmembrane</keyword>
<keyword evidence="1" id="KW-1133">Transmembrane helix</keyword>
<dbReference type="EMBL" id="AQPF01000035">
    <property type="protein sequence ID" value="KAF0804242.1"/>
    <property type="molecule type" value="Genomic_DNA"/>
</dbReference>
<evidence type="ECO:0000313" key="3">
    <source>
        <dbReference type="Proteomes" id="UP000771797"/>
    </source>
</evidence>
<comment type="caution">
    <text evidence="2">The sequence shown here is derived from an EMBL/GenBank/DDBJ whole genome shotgun (WGS) entry which is preliminary data.</text>
</comment>
<evidence type="ECO:0000256" key="1">
    <source>
        <dbReference type="SAM" id="Phobius"/>
    </source>
</evidence>
<name>A0ABQ6Y4U2_9GAMM</name>
<sequence length="96" mass="11172">MTMEKAAALFFALGVLGALISVHVYTRSELKKMGSDMTMRDFERHLSWLSIGRNNLVGTNLNDKEKELILKIFRRFRFMISGVAFVFFLLFLFKVF</sequence>
<keyword evidence="3" id="KW-1185">Reference proteome</keyword>
<gene>
    <name evidence="2" type="ORF">A6D6_03238</name>
</gene>
<dbReference type="Proteomes" id="UP000771797">
    <property type="component" value="Unassembled WGS sequence"/>
</dbReference>
<feature type="transmembrane region" description="Helical" evidence="1">
    <location>
        <begin position="76"/>
        <end position="93"/>
    </location>
</feature>
<feature type="transmembrane region" description="Helical" evidence="1">
    <location>
        <begin position="6"/>
        <end position="25"/>
    </location>
</feature>
<organism evidence="2 3">
    <name type="scientific">Alcanivorax xiamenensis</name>
    <dbReference type="NCBI Taxonomy" id="1177156"/>
    <lineage>
        <taxon>Bacteria</taxon>
        <taxon>Pseudomonadati</taxon>
        <taxon>Pseudomonadota</taxon>
        <taxon>Gammaproteobacteria</taxon>
        <taxon>Oceanospirillales</taxon>
        <taxon>Alcanivoracaceae</taxon>
        <taxon>Alcanivorax</taxon>
    </lineage>
</organism>
<keyword evidence="1" id="KW-0472">Membrane</keyword>
<accession>A0ABQ6Y4U2</accession>
<protein>
    <submittedName>
        <fullName evidence="2">Uncharacterized protein</fullName>
    </submittedName>
</protein>
<evidence type="ECO:0000313" key="2">
    <source>
        <dbReference type="EMBL" id="KAF0804242.1"/>
    </source>
</evidence>